<dbReference type="EMBL" id="JAGISH010000006">
    <property type="protein sequence ID" value="MBP0483261.1"/>
    <property type="molecule type" value="Genomic_DNA"/>
</dbReference>
<dbReference type="Proteomes" id="UP000675940">
    <property type="component" value="Unassembled WGS sequence"/>
</dbReference>
<dbReference type="AlphaFoldDB" id="A0A940S1M4"/>
<evidence type="ECO:0000256" key="2">
    <source>
        <dbReference type="SAM" id="SignalP"/>
    </source>
</evidence>
<dbReference type="RefSeq" id="WP_209361199.1">
    <property type="nucleotide sequence ID" value="NZ_JAGISH010000006.1"/>
</dbReference>
<feature type="signal peptide" evidence="2">
    <location>
        <begin position="1"/>
        <end position="19"/>
    </location>
</feature>
<proteinExistence type="predicted"/>
<protein>
    <submittedName>
        <fullName evidence="3">Uncharacterized protein</fullName>
    </submittedName>
</protein>
<evidence type="ECO:0000313" key="3">
    <source>
        <dbReference type="EMBL" id="MBP0483261.1"/>
    </source>
</evidence>
<evidence type="ECO:0000313" key="4">
    <source>
        <dbReference type="Proteomes" id="UP000675940"/>
    </source>
</evidence>
<name>A0A940S1M4_9RHOB</name>
<feature type="compositionally biased region" description="Basic and acidic residues" evidence="1">
    <location>
        <begin position="61"/>
        <end position="93"/>
    </location>
</feature>
<reference evidence="3" key="1">
    <citation type="submission" date="2021-03" db="EMBL/GenBank/DDBJ databases">
        <title>Sagittula salina sp. nov. strain M10.9X isolated from the marine waste.</title>
        <authorList>
            <person name="Satari L."/>
            <person name="Molina-Menor E."/>
            <person name="Vidal-Verdu A."/>
            <person name="Pascual J."/>
            <person name="Pereto J."/>
            <person name="Porcar M."/>
        </authorList>
    </citation>
    <scope>NUCLEOTIDE SEQUENCE</scope>
    <source>
        <strain evidence="3">M10.9X</strain>
    </source>
</reference>
<evidence type="ECO:0000256" key="1">
    <source>
        <dbReference type="SAM" id="MobiDB-lite"/>
    </source>
</evidence>
<feature type="chain" id="PRO_5037841603" evidence="2">
    <location>
        <begin position="20"/>
        <end position="102"/>
    </location>
</feature>
<keyword evidence="4" id="KW-1185">Reference proteome</keyword>
<feature type="region of interest" description="Disordered" evidence="1">
    <location>
        <begin position="32"/>
        <end position="102"/>
    </location>
</feature>
<sequence length="102" mass="10950">MRTLLIALGLTLSATLAQAGAGPQAAWTVDQLNAPPRTPCSEFGLPAPRVAPGSLKNRAYGPDRPRTEGPHHADKDGTTKDGGKRDDKGDQQKQRRKRILLT</sequence>
<accession>A0A940S1M4</accession>
<gene>
    <name evidence="3" type="ORF">J5474_12260</name>
</gene>
<organism evidence="3 4">
    <name type="scientific">Sagittula salina</name>
    <dbReference type="NCBI Taxonomy" id="2820268"/>
    <lineage>
        <taxon>Bacteria</taxon>
        <taxon>Pseudomonadati</taxon>
        <taxon>Pseudomonadota</taxon>
        <taxon>Alphaproteobacteria</taxon>
        <taxon>Rhodobacterales</taxon>
        <taxon>Roseobacteraceae</taxon>
        <taxon>Sagittula</taxon>
    </lineage>
</organism>
<keyword evidence="2" id="KW-0732">Signal</keyword>
<comment type="caution">
    <text evidence="3">The sequence shown here is derived from an EMBL/GenBank/DDBJ whole genome shotgun (WGS) entry which is preliminary data.</text>
</comment>